<sequence>MHPPTENKIGIFGAVSYTAGTIVGSGIFVSPKGILEHAGSIGLSLVIWLACCVIAMLSGLVYIELATSIPESGSDFAYINYVKWKPLAFAFLWLSNLIEASCSCAILFFTFGEYIVEALDPLDLDLSDEGRRRIEQFSGFALLWLLMWANFFSLNRWASRIQIGITLAKLVSVSIIIVTGFYFLIFKGKTEHFEKDVVWKGTQKNPGEIVLAIYSGIWAYAGYDTLNYGTEDVDPKHLKRIMPISVVGGLAVVTVIYMLTNIAYFTILLPEDILDSSAVATTFSRRTLGNFYYAMPAIVAILMTGTLNSDLFSWSRFILAGARAKMMPTFLALVHADNESPRTGLLFHVLAAMAFSFVGPIDTLMKYLVVTGMLRQATTVAALLYIRWKGLPVSSSALRLPIIIPILVLIISISLVVVPAVQDPWATLVGFGLLGGFLFIYFLYKYLFKFVWPEAEWRFLKRIDASTTVLFQRLFMSIVDEPPKIDYGLENAKTKL</sequence>
<feature type="transmembrane region" description="Helical" evidence="5">
    <location>
        <begin position="161"/>
        <end position="185"/>
    </location>
</feature>
<feature type="transmembrane region" description="Helical" evidence="5">
    <location>
        <begin position="243"/>
        <end position="269"/>
    </location>
</feature>
<dbReference type="Pfam" id="PF13520">
    <property type="entry name" value="AA_permease_2"/>
    <property type="match status" value="1"/>
</dbReference>
<dbReference type="PANTHER" id="PTHR11785:SF117">
    <property type="entry name" value="AMINO ACID TRANSPORTER"/>
    <property type="match status" value="1"/>
</dbReference>
<feature type="transmembrane region" description="Helical" evidence="5">
    <location>
        <begin position="206"/>
        <end position="223"/>
    </location>
</feature>
<accession>A0AA36DIV3</accession>
<feature type="transmembrane region" description="Helical" evidence="5">
    <location>
        <begin position="345"/>
        <end position="361"/>
    </location>
</feature>
<dbReference type="InterPro" id="IPR050598">
    <property type="entry name" value="AminoAcid_Transporter"/>
</dbReference>
<evidence type="ECO:0000256" key="1">
    <source>
        <dbReference type="ARBA" id="ARBA00004141"/>
    </source>
</evidence>
<organism evidence="6 7">
    <name type="scientific">Mesorhabditis spiculigera</name>
    <dbReference type="NCBI Taxonomy" id="96644"/>
    <lineage>
        <taxon>Eukaryota</taxon>
        <taxon>Metazoa</taxon>
        <taxon>Ecdysozoa</taxon>
        <taxon>Nematoda</taxon>
        <taxon>Chromadorea</taxon>
        <taxon>Rhabditida</taxon>
        <taxon>Rhabditina</taxon>
        <taxon>Rhabditomorpha</taxon>
        <taxon>Rhabditoidea</taxon>
        <taxon>Rhabditidae</taxon>
        <taxon>Mesorhabditinae</taxon>
        <taxon>Mesorhabditis</taxon>
    </lineage>
</organism>
<feature type="transmembrane region" description="Helical" evidence="5">
    <location>
        <begin position="41"/>
        <end position="63"/>
    </location>
</feature>
<evidence type="ECO:0000256" key="2">
    <source>
        <dbReference type="ARBA" id="ARBA00022692"/>
    </source>
</evidence>
<keyword evidence="2 5" id="KW-0812">Transmembrane</keyword>
<evidence type="ECO:0000256" key="4">
    <source>
        <dbReference type="ARBA" id="ARBA00023136"/>
    </source>
</evidence>
<comment type="caution">
    <text evidence="6">The sequence shown here is derived from an EMBL/GenBank/DDBJ whole genome shotgun (WGS) entry which is preliminary data.</text>
</comment>
<dbReference type="AlphaFoldDB" id="A0AA36DIV3"/>
<protein>
    <recommendedName>
        <fullName evidence="8">Amino acid transporter</fullName>
    </recommendedName>
</protein>
<proteinExistence type="predicted"/>
<evidence type="ECO:0000313" key="7">
    <source>
        <dbReference type="Proteomes" id="UP001177023"/>
    </source>
</evidence>
<dbReference type="InterPro" id="IPR002293">
    <property type="entry name" value="AA/rel_permease1"/>
</dbReference>
<keyword evidence="3 5" id="KW-1133">Transmembrane helix</keyword>
<reference evidence="6" key="1">
    <citation type="submission" date="2023-06" db="EMBL/GenBank/DDBJ databases">
        <authorList>
            <person name="Delattre M."/>
        </authorList>
    </citation>
    <scope>NUCLEOTIDE SEQUENCE</scope>
    <source>
        <strain evidence="6">AF72</strain>
    </source>
</reference>
<feature type="transmembrane region" description="Helical" evidence="5">
    <location>
        <begin position="398"/>
        <end position="418"/>
    </location>
</feature>
<feature type="transmembrane region" description="Helical" evidence="5">
    <location>
        <begin position="12"/>
        <end position="29"/>
    </location>
</feature>
<evidence type="ECO:0000313" key="6">
    <source>
        <dbReference type="EMBL" id="CAJ0587200.1"/>
    </source>
</evidence>
<feature type="transmembrane region" description="Helical" evidence="5">
    <location>
        <begin position="137"/>
        <end position="155"/>
    </location>
</feature>
<name>A0AA36DIV3_9BILA</name>
<dbReference type="EMBL" id="CATQJA010002709">
    <property type="protein sequence ID" value="CAJ0587200.1"/>
    <property type="molecule type" value="Genomic_DNA"/>
</dbReference>
<dbReference type="PANTHER" id="PTHR11785">
    <property type="entry name" value="AMINO ACID TRANSPORTER"/>
    <property type="match status" value="1"/>
</dbReference>
<dbReference type="GO" id="GO:0015179">
    <property type="term" value="F:L-amino acid transmembrane transporter activity"/>
    <property type="evidence" value="ECO:0007669"/>
    <property type="project" value="TreeGrafter"/>
</dbReference>
<evidence type="ECO:0000256" key="5">
    <source>
        <dbReference type="SAM" id="Phobius"/>
    </source>
</evidence>
<evidence type="ECO:0000256" key="3">
    <source>
        <dbReference type="ARBA" id="ARBA00022989"/>
    </source>
</evidence>
<dbReference type="GO" id="GO:0016020">
    <property type="term" value="C:membrane"/>
    <property type="evidence" value="ECO:0007669"/>
    <property type="project" value="UniProtKB-SubCell"/>
</dbReference>
<dbReference type="Gene3D" id="1.20.1740.10">
    <property type="entry name" value="Amino acid/polyamine transporter I"/>
    <property type="match status" value="1"/>
</dbReference>
<keyword evidence="4 5" id="KW-0472">Membrane</keyword>
<comment type="subcellular location">
    <subcellularLocation>
        <location evidence="1">Membrane</location>
        <topology evidence="1">Multi-pass membrane protein</topology>
    </subcellularLocation>
</comment>
<feature type="transmembrane region" description="Helical" evidence="5">
    <location>
        <begin position="424"/>
        <end position="444"/>
    </location>
</feature>
<feature type="non-terminal residue" evidence="6">
    <location>
        <position position="496"/>
    </location>
</feature>
<feature type="transmembrane region" description="Helical" evidence="5">
    <location>
        <begin position="290"/>
        <end position="308"/>
    </location>
</feature>
<gene>
    <name evidence="6" type="ORF">MSPICULIGERA_LOCUS25177</name>
</gene>
<evidence type="ECO:0008006" key="8">
    <source>
        <dbReference type="Google" id="ProtNLM"/>
    </source>
</evidence>
<dbReference type="PIRSF" id="PIRSF006060">
    <property type="entry name" value="AA_transporter"/>
    <property type="match status" value="1"/>
</dbReference>
<keyword evidence="7" id="KW-1185">Reference proteome</keyword>
<feature type="transmembrane region" description="Helical" evidence="5">
    <location>
        <begin position="90"/>
        <end position="116"/>
    </location>
</feature>
<dbReference type="Proteomes" id="UP001177023">
    <property type="component" value="Unassembled WGS sequence"/>
</dbReference>